<evidence type="ECO:0000313" key="2">
    <source>
        <dbReference type="Proteomes" id="UP000565576"/>
    </source>
</evidence>
<dbReference type="RefSeq" id="WP_210325614.1">
    <property type="nucleotide sequence ID" value="NZ_JACHBG010000007.1"/>
</dbReference>
<dbReference type="Proteomes" id="UP000565576">
    <property type="component" value="Unassembled WGS sequence"/>
</dbReference>
<proteinExistence type="predicted"/>
<accession>A0A7X0IUD0</accession>
<name>A0A7X0IUD0_9HYPH</name>
<gene>
    <name evidence="1" type="ORF">GGD46_003492</name>
</gene>
<dbReference type="EMBL" id="JACHBG010000007">
    <property type="protein sequence ID" value="MBB6486197.1"/>
    <property type="molecule type" value="Genomic_DNA"/>
</dbReference>
<organism evidence="1 2">
    <name type="scientific">Rhizobium lusitanum</name>
    <dbReference type="NCBI Taxonomy" id="293958"/>
    <lineage>
        <taxon>Bacteria</taxon>
        <taxon>Pseudomonadati</taxon>
        <taxon>Pseudomonadota</taxon>
        <taxon>Alphaproteobacteria</taxon>
        <taxon>Hyphomicrobiales</taxon>
        <taxon>Rhizobiaceae</taxon>
        <taxon>Rhizobium/Agrobacterium group</taxon>
        <taxon>Rhizobium</taxon>
    </lineage>
</organism>
<protein>
    <submittedName>
        <fullName evidence="1">Uncharacterized protein YbaA (DUF1428 family)</fullName>
    </submittedName>
</protein>
<sequence>MSLAPVICEVRYRIDKMAIDEFKAYAKTWMTLIERYGGMHYGYFISREAPAGAAVSFPRAGVDETADIAVALFSFPDDSAYLRYRDEVAKDAEGIEANSRFNASPPFISYQRVFLERLS</sequence>
<evidence type="ECO:0000313" key="1">
    <source>
        <dbReference type="EMBL" id="MBB6486197.1"/>
    </source>
</evidence>
<comment type="caution">
    <text evidence="1">The sequence shown here is derived from an EMBL/GenBank/DDBJ whole genome shotgun (WGS) entry which is preliminary data.</text>
</comment>
<dbReference type="InterPro" id="IPR011008">
    <property type="entry name" value="Dimeric_a/b-barrel"/>
</dbReference>
<reference evidence="1 2" key="1">
    <citation type="submission" date="2020-08" db="EMBL/GenBank/DDBJ databases">
        <title>Genomic Encyclopedia of Type Strains, Phase IV (KMG-V): Genome sequencing to study the core and pangenomes of soil and plant-associated prokaryotes.</title>
        <authorList>
            <person name="Whitman W."/>
        </authorList>
    </citation>
    <scope>NUCLEOTIDE SEQUENCE [LARGE SCALE GENOMIC DNA]</scope>
    <source>
        <strain evidence="1 2">SEMIA 4060</strain>
    </source>
</reference>
<dbReference type="AlphaFoldDB" id="A0A7X0IUD0"/>
<dbReference type="SUPFAM" id="SSF54909">
    <property type="entry name" value="Dimeric alpha+beta barrel"/>
    <property type="match status" value="1"/>
</dbReference>